<evidence type="ECO:0000313" key="3">
    <source>
        <dbReference type="Proteomes" id="UP000240883"/>
    </source>
</evidence>
<name>A0A2T2P702_CORCC</name>
<dbReference type="AlphaFoldDB" id="A0A2T2P702"/>
<organism evidence="2 3">
    <name type="scientific">Corynespora cassiicola Philippines</name>
    <dbReference type="NCBI Taxonomy" id="1448308"/>
    <lineage>
        <taxon>Eukaryota</taxon>
        <taxon>Fungi</taxon>
        <taxon>Dikarya</taxon>
        <taxon>Ascomycota</taxon>
        <taxon>Pezizomycotina</taxon>
        <taxon>Dothideomycetes</taxon>
        <taxon>Pleosporomycetidae</taxon>
        <taxon>Pleosporales</taxon>
        <taxon>Corynesporascaceae</taxon>
        <taxon>Corynespora</taxon>
    </lineage>
</organism>
<gene>
    <name evidence="2" type="ORF">BS50DRAFT_672229</name>
</gene>
<keyword evidence="3" id="KW-1185">Reference proteome</keyword>
<proteinExistence type="predicted"/>
<dbReference type="OrthoDB" id="10000533at2759"/>
<sequence>MLLDFRATPRVPTRFSDTPNLWLDLENNFASIPGDGEAYLVVTHLRDARRATLHHVSLIFASVEPETFRRGKAHYDERGGQDCRGGERGHFDADIGRVAPPERRYRRVLV</sequence>
<reference evidence="2 3" key="1">
    <citation type="journal article" date="2018" name="Front. Microbiol.">
        <title>Genome-Wide Analysis of Corynespora cassiicola Leaf Fall Disease Putative Effectors.</title>
        <authorList>
            <person name="Lopez D."/>
            <person name="Ribeiro S."/>
            <person name="Label P."/>
            <person name="Fumanal B."/>
            <person name="Venisse J.S."/>
            <person name="Kohler A."/>
            <person name="de Oliveira R.R."/>
            <person name="Labutti K."/>
            <person name="Lipzen A."/>
            <person name="Lail K."/>
            <person name="Bauer D."/>
            <person name="Ohm R.A."/>
            <person name="Barry K.W."/>
            <person name="Spatafora J."/>
            <person name="Grigoriev I.V."/>
            <person name="Martin F.M."/>
            <person name="Pujade-Renaud V."/>
        </authorList>
    </citation>
    <scope>NUCLEOTIDE SEQUENCE [LARGE SCALE GENOMIC DNA]</scope>
    <source>
        <strain evidence="2 3">Philippines</strain>
    </source>
</reference>
<evidence type="ECO:0000313" key="2">
    <source>
        <dbReference type="EMBL" id="PSN73316.1"/>
    </source>
</evidence>
<dbReference type="EMBL" id="KZ678129">
    <property type="protein sequence ID" value="PSN73316.1"/>
    <property type="molecule type" value="Genomic_DNA"/>
</dbReference>
<dbReference type="Proteomes" id="UP000240883">
    <property type="component" value="Unassembled WGS sequence"/>
</dbReference>
<protein>
    <submittedName>
        <fullName evidence="2">Uncharacterized protein</fullName>
    </submittedName>
</protein>
<evidence type="ECO:0000256" key="1">
    <source>
        <dbReference type="SAM" id="MobiDB-lite"/>
    </source>
</evidence>
<feature type="non-terminal residue" evidence="2">
    <location>
        <position position="110"/>
    </location>
</feature>
<feature type="region of interest" description="Disordered" evidence="1">
    <location>
        <begin position="74"/>
        <end position="95"/>
    </location>
</feature>
<accession>A0A2T2P702</accession>